<dbReference type="Proteomes" id="UP000467700">
    <property type="component" value="Unassembled WGS sequence"/>
</dbReference>
<evidence type="ECO:0000313" key="1">
    <source>
        <dbReference type="EMBL" id="CAA7268746.1"/>
    </source>
</evidence>
<dbReference type="EMBL" id="CACVBS010000069">
    <property type="protein sequence ID" value="CAA7268746.1"/>
    <property type="molecule type" value="Genomic_DNA"/>
</dbReference>
<protein>
    <submittedName>
        <fullName evidence="1">Uncharacterized protein</fullName>
    </submittedName>
</protein>
<dbReference type="OrthoDB" id="2846898at2759"/>
<gene>
    <name evidence="1" type="ORF">AAE3_LOCUS11000</name>
</gene>
<dbReference type="AlphaFoldDB" id="A0A8S0WYA1"/>
<proteinExistence type="predicted"/>
<comment type="caution">
    <text evidence="1">The sequence shown here is derived from an EMBL/GenBank/DDBJ whole genome shotgun (WGS) entry which is preliminary data.</text>
</comment>
<keyword evidence="2" id="KW-1185">Reference proteome</keyword>
<organism evidence="1 2">
    <name type="scientific">Cyclocybe aegerita</name>
    <name type="common">Black poplar mushroom</name>
    <name type="synonym">Agrocybe aegerita</name>
    <dbReference type="NCBI Taxonomy" id="1973307"/>
    <lineage>
        <taxon>Eukaryota</taxon>
        <taxon>Fungi</taxon>
        <taxon>Dikarya</taxon>
        <taxon>Basidiomycota</taxon>
        <taxon>Agaricomycotina</taxon>
        <taxon>Agaricomycetes</taxon>
        <taxon>Agaricomycetidae</taxon>
        <taxon>Agaricales</taxon>
        <taxon>Agaricineae</taxon>
        <taxon>Bolbitiaceae</taxon>
        <taxon>Cyclocybe</taxon>
    </lineage>
</organism>
<accession>A0A8S0WYA1</accession>
<evidence type="ECO:0000313" key="2">
    <source>
        <dbReference type="Proteomes" id="UP000467700"/>
    </source>
</evidence>
<sequence>MAVLSRPLPLEIWMKIVELHKSDKHTLRALSRCCRSLAPLCQRILFNDLRIPRLYPSWPSDRAYALARLEDAFTQSPHLAAFVRSVFYVIEDEDGENTSVHWILGQLKHLTDAEVHYVPKELNTRLDWGALDMRLCSSIMHVIQSPNLRCLTLTRIKNMPSSLFRILASSLAILTLDDVEVEEESSSSCLPDSEVASGPVQSRIPQIKHLYFYDRDTAERGSRGVLCSRPFIFDFKELGFLHISWGNERESALAKELMKTASKLKGASFQVDSPLKTTAGVAQAILDYCLDDLTVLTFGLSHRMPTSQRPVDNDPFLGLAEEFQLLSGRNKVKFLSIHFHIPSGHLNGLTFCLSRLDDAIADAFPHLEHFDLQIWVYFLRMRGRKLAFDLEALADEWTDRNRLQFQKSCRIPGLRFDCRVHILDA</sequence>
<name>A0A8S0WYA1_CYCAE</name>
<reference evidence="1 2" key="1">
    <citation type="submission" date="2020-01" db="EMBL/GenBank/DDBJ databases">
        <authorList>
            <person name="Gupta K D."/>
        </authorList>
    </citation>
    <scope>NUCLEOTIDE SEQUENCE [LARGE SCALE GENOMIC DNA]</scope>
</reference>